<comment type="caution">
    <text evidence="2">The sequence shown here is derived from an EMBL/GenBank/DDBJ whole genome shotgun (WGS) entry which is preliminary data.</text>
</comment>
<dbReference type="SUPFAM" id="SSF54236">
    <property type="entry name" value="Ubiquitin-like"/>
    <property type="match status" value="1"/>
</dbReference>
<dbReference type="Gene3D" id="3.10.20.90">
    <property type="entry name" value="Phosphatidylinositol 3-kinase Catalytic Subunit, Chain A, domain 1"/>
    <property type="match status" value="1"/>
</dbReference>
<dbReference type="InterPro" id="IPR029071">
    <property type="entry name" value="Ubiquitin-like_domsf"/>
</dbReference>
<organism evidence="2 3">
    <name type="scientific">Artemisia annua</name>
    <name type="common">Sweet wormwood</name>
    <dbReference type="NCBI Taxonomy" id="35608"/>
    <lineage>
        <taxon>Eukaryota</taxon>
        <taxon>Viridiplantae</taxon>
        <taxon>Streptophyta</taxon>
        <taxon>Embryophyta</taxon>
        <taxon>Tracheophyta</taxon>
        <taxon>Spermatophyta</taxon>
        <taxon>Magnoliopsida</taxon>
        <taxon>eudicotyledons</taxon>
        <taxon>Gunneridae</taxon>
        <taxon>Pentapetalae</taxon>
        <taxon>asterids</taxon>
        <taxon>campanulids</taxon>
        <taxon>Asterales</taxon>
        <taxon>Asteraceae</taxon>
        <taxon>Asteroideae</taxon>
        <taxon>Anthemideae</taxon>
        <taxon>Artemisiinae</taxon>
        <taxon>Artemisia</taxon>
    </lineage>
</organism>
<feature type="domain" description="SNRNP25 ubiquitin-like" evidence="1">
    <location>
        <begin position="39"/>
        <end position="85"/>
    </location>
</feature>
<evidence type="ECO:0000313" key="3">
    <source>
        <dbReference type="Proteomes" id="UP000245207"/>
    </source>
</evidence>
<dbReference type="OrthoDB" id="72819at2759"/>
<name>A0A2U1KBR2_ARTAN</name>
<keyword evidence="3" id="KW-1185">Reference proteome</keyword>
<dbReference type="PANTHER" id="PTHR14942:SF9">
    <property type="entry name" value="OS02G0188500 PROTEIN"/>
    <property type="match status" value="1"/>
</dbReference>
<evidence type="ECO:0000259" key="1">
    <source>
        <dbReference type="Pfam" id="PF18036"/>
    </source>
</evidence>
<dbReference type="PANTHER" id="PTHR14942">
    <property type="entry name" value="U11/U12 SMALL NUCLEAR RIBONUCLEOPROTEIN 25 KDA PROTEIN"/>
    <property type="match status" value="1"/>
</dbReference>
<dbReference type="Pfam" id="PF18036">
    <property type="entry name" value="Ubiquitin_4"/>
    <property type="match status" value="1"/>
</dbReference>
<dbReference type="GO" id="GO:0000398">
    <property type="term" value="P:mRNA splicing, via spliceosome"/>
    <property type="evidence" value="ECO:0007669"/>
    <property type="project" value="InterPro"/>
</dbReference>
<sequence length="94" mass="10701">MEILPNFIPNRNSNPRVLCHTALIFRGLSSYQKLPKRRIKLSVLKLDGSSFCVEVSTNATVADVKSALEDYFTLSPKDQRYVVSWYNSLLSYSV</sequence>
<accession>A0A2U1KBR2</accession>
<gene>
    <name evidence="2" type="ORF">CTI12_AA621400</name>
</gene>
<evidence type="ECO:0000313" key="2">
    <source>
        <dbReference type="EMBL" id="PWA34206.1"/>
    </source>
</evidence>
<dbReference type="AlphaFoldDB" id="A0A2U1KBR2"/>
<reference evidence="2 3" key="1">
    <citation type="journal article" date="2018" name="Mol. Plant">
        <title>The genome of Artemisia annua provides insight into the evolution of Asteraceae family and artemisinin biosynthesis.</title>
        <authorList>
            <person name="Shen Q."/>
            <person name="Zhang L."/>
            <person name="Liao Z."/>
            <person name="Wang S."/>
            <person name="Yan T."/>
            <person name="Shi P."/>
            <person name="Liu M."/>
            <person name="Fu X."/>
            <person name="Pan Q."/>
            <person name="Wang Y."/>
            <person name="Lv Z."/>
            <person name="Lu X."/>
            <person name="Zhang F."/>
            <person name="Jiang W."/>
            <person name="Ma Y."/>
            <person name="Chen M."/>
            <person name="Hao X."/>
            <person name="Li L."/>
            <person name="Tang Y."/>
            <person name="Lv G."/>
            <person name="Zhou Y."/>
            <person name="Sun X."/>
            <person name="Brodelius P.E."/>
            <person name="Rose J.K.C."/>
            <person name="Tang K."/>
        </authorList>
    </citation>
    <scope>NUCLEOTIDE SEQUENCE [LARGE SCALE GENOMIC DNA]</scope>
    <source>
        <strain evidence="3">cv. Huhao1</strain>
        <tissue evidence="2">Leaf</tissue>
    </source>
</reference>
<dbReference type="EMBL" id="PKPP01023412">
    <property type="protein sequence ID" value="PWA34206.1"/>
    <property type="molecule type" value="Genomic_DNA"/>
</dbReference>
<protein>
    <recommendedName>
        <fullName evidence="1">SNRNP25 ubiquitin-like domain-containing protein</fullName>
    </recommendedName>
</protein>
<dbReference type="InterPro" id="IPR039690">
    <property type="entry name" value="SNRNP25"/>
</dbReference>
<proteinExistence type="predicted"/>
<dbReference type="InterPro" id="IPR040610">
    <property type="entry name" value="SNRNP25_ubiquitin"/>
</dbReference>
<dbReference type="Proteomes" id="UP000245207">
    <property type="component" value="Unassembled WGS sequence"/>
</dbReference>